<evidence type="ECO:0000256" key="1">
    <source>
        <dbReference type="SAM" id="MobiDB-lite"/>
    </source>
</evidence>
<proteinExistence type="predicted"/>
<reference evidence="3 4" key="1">
    <citation type="submission" date="2024-04" db="EMBL/GenBank/DDBJ databases">
        <authorList>
            <person name="Rising A."/>
            <person name="Reimegard J."/>
            <person name="Sonavane S."/>
            <person name="Akerstrom W."/>
            <person name="Nylinder S."/>
            <person name="Hedman E."/>
            <person name="Kallberg Y."/>
        </authorList>
    </citation>
    <scope>NUCLEOTIDE SEQUENCE [LARGE SCALE GENOMIC DNA]</scope>
</reference>
<organism evidence="3 4">
    <name type="scientific">Larinioides sclopetarius</name>
    <dbReference type="NCBI Taxonomy" id="280406"/>
    <lineage>
        <taxon>Eukaryota</taxon>
        <taxon>Metazoa</taxon>
        <taxon>Ecdysozoa</taxon>
        <taxon>Arthropoda</taxon>
        <taxon>Chelicerata</taxon>
        <taxon>Arachnida</taxon>
        <taxon>Araneae</taxon>
        <taxon>Araneomorphae</taxon>
        <taxon>Entelegynae</taxon>
        <taxon>Araneoidea</taxon>
        <taxon>Araneidae</taxon>
        <taxon>Larinioides</taxon>
    </lineage>
</organism>
<feature type="transmembrane region" description="Helical" evidence="2">
    <location>
        <begin position="249"/>
        <end position="278"/>
    </location>
</feature>
<evidence type="ECO:0000313" key="4">
    <source>
        <dbReference type="Proteomes" id="UP001497382"/>
    </source>
</evidence>
<evidence type="ECO:0000313" key="3">
    <source>
        <dbReference type="EMBL" id="CAL1291628.1"/>
    </source>
</evidence>
<keyword evidence="4" id="KW-1185">Reference proteome</keyword>
<dbReference type="Proteomes" id="UP001497382">
    <property type="component" value="Unassembled WGS sequence"/>
</dbReference>
<protein>
    <submittedName>
        <fullName evidence="3">Uncharacterized protein</fullName>
    </submittedName>
</protein>
<feature type="compositionally biased region" description="Basic and acidic residues" evidence="1">
    <location>
        <begin position="55"/>
        <end position="66"/>
    </location>
</feature>
<keyword evidence="2" id="KW-1133">Transmembrane helix</keyword>
<dbReference type="AlphaFoldDB" id="A0AAV2B5X1"/>
<dbReference type="EMBL" id="CAXIEN010000288">
    <property type="protein sequence ID" value="CAL1291628.1"/>
    <property type="molecule type" value="Genomic_DNA"/>
</dbReference>
<accession>A0AAV2B5X1</accession>
<keyword evidence="2" id="KW-0812">Transmembrane</keyword>
<feature type="compositionally biased region" description="Acidic residues" evidence="1">
    <location>
        <begin position="26"/>
        <end position="54"/>
    </location>
</feature>
<gene>
    <name evidence="3" type="ORF">LARSCL_LOCUS17191</name>
</gene>
<feature type="transmembrane region" description="Helical" evidence="2">
    <location>
        <begin position="210"/>
        <end position="229"/>
    </location>
</feature>
<feature type="region of interest" description="Disordered" evidence="1">
    <location>
        <begin position="1"/>
        <end position="93"/>
    </location>
</feature>
<evidence type="ECO:0000256" key="2">
    <source>
        <dbReference type="SAM" id="Phobius"/>
    </source>
</evidence>
<comment type="caution">
    <text evidence="3">The sequence shown here is derived from an EMBL/GenBank/DDBJ whole genome shotgun (WGS) entry which is preliminary data.</text>
</comment>
<feature type="transmembrane region" description="Helical" evidence="2">
    <location>
        <begin position="133"/>
        <end position="157"/>
    </location>
</feature>
<feature type="compositionally biased region" description="Basic and acidic residues" evidence="1">
    <location>
        <begin position="12"/>
        <end position="25"/>
    </location>
</feature>
<dbReference type="PANTHER" id="PTHR33444:SF7">
    <property type="entry name" value="TRANSMEMBRANE PROTEIN 272"/>
    <property type="match status" value="1"/>
</dbReference>
<keyword evidence="2" id="KW-0472">Membrane</keyword>
<dbReference type="InterPro" id="IPR040350">
    <property type="entry name" value="TMEM272"/>
</dbReference>
<sequence>MEELQTSPTAPEDYRKEENKDSRLEENEEENYDSREETEEENKDSKEEPEEEKVEDNLLKKEKESIQIEIQTEGDDTATLPLRKKKGDEAKEKSKNKPSMYLFPITRLKIAWSSSDNVCEFFVKAALIIFSTLGWMFCVGGFPFISLALLIIGCIYIDDCKIQPNIPVYLIVSGVFGTIQHFIAIWTKYVPKDSQGRLKEYRGYCKTVDCVIQLFLTIWFVLGCIWVYGVYDDVEYRDTERNEYCNQTVYLFAFWILNFSFMILALLSVIALSCIVCIMTSSKNKNKETDSIA</sequence>
<name>A0AAV2B5X1_9ARAC</name>
<dbReference type="PANTHER" id="PTHR33444">
    <property type="entry name" value="SI:DKEY-19B23.12-RELATED"/>
    <property type="match status" value="1"/>
</dbReference>
<feature type="transmembrane region" description="Helical" evidence="2">
    <location>
        <begin position="169"/>
        <end position="189"/>
    </location>
</feature>